<sequence length="45" mass="4957">MTAEVCDVIVTSMVALHRLGVPDPAARFTEHLHRTAARTLTPRQS</sequence>
<dbReference type="AlphaFoldDB" id="A0A7M2TEJ9"/>
<reference evidence="1 2" key="1">
    <citation type="submission" date="2020-10" db="EMBL/GenBank/DDBJ databases">
        <title>Streptomyces chromofuscus complate genome analysis.</title>
        <authorList>
            <person name="Anwar N."/>
        </authorList>
    </citation>
    <scope>NUCLEOTIDE SEQUENCE [LARGE SCALE GENOMIC DNA]</scope>
    <source>
        <strain evidence="1 2">DSM 40273</strain>
    </source>
</reference>
<dbReference type="EMBL" id="CP063374">
    <property type="protein sequence ID" value="QOV46355.1"/>
    <property type="molecule type" value="Genomic_DNA"/>
</dbReference>
<evidence type="ECO:0000313" key="2">
    <source>
        <dbReference type="Proteomes" id="UP000594008"/>
    </source>
</evidence>
<evidence type="ECO:0000313" key="1">
    <source>
        <dbReference type="EMBL" id="QOV46355.1"/>
    </source>
</evidence>
<proteinExistence type="predicted"/>
<keyword evidence="2" id="KW-1185">Reference proteome</keyword>
<dbReference type="KEGG" id="schf:IPT68_10865"/>
<name>A0A7M2TEJ9_STRCW</name>
<accession>A0A7M2TEJ9</accession>
<protein>
    <submittedName>
        <fullName evidence="1">Uncharacterized protein</fullName>
    </submittedName>
</protein>
<gene>
    <name evidence="1" type="ORF">IPT68_10865</name>
</gene>
<dbReference type="RefSeq" id="WP_194074074.1">
    <property type="nucleotide sequence ID" value="NZ_CP063374.1"/>
</dbReference>
<organism evidence="1 2">
    <name type="scientific">Streptomyces chromofuscus</name>
    <dbReference type="NCBI Taxonomy" id="42881"/>
    <lineage>
        <taxon>Bacteria</taxon>
        <taxon>Bacillati</taxon>
        <taxon>Actinomycetota</taxon>
        <taxon>Actinomycetes</taxon>
        <taxon>Kitasatosporales</taxon>
        <taxon>Streptomycetaceae</taxon>
        <taxon>Streptomyces</taxon>
    </lineage>
</organism>
<dbReference type="Proteomes" id="UP000594008">
    <property type="component" value="Chromosome"/>
</dbReference>